<proteinExistence type="predicted"/>
<dbReference type="InterPro" id="IPR017932">
    <property type="entry name" value="GATase_2_dom"/>
</dbReference>
<keyword evidence="1" id="KW-0315">Glutamine amidotransferase</keyword>
<dbReference type="Pfam" id="PF13230">
    <property type="entry name" value="GATase_4"/>
    <property type="match status" value="1"/>
</dbReference>
<dbReference type="EMBL" id="JAAXZR010000007">
    <property type="protein sequence ID" value="NLT78991.1"/>
    <property type="molecule type" value="Genomic_DNA"/>
</dbReference>
<dbReference type="SUPFAM" id="SSF56235">
    <property type="entry name" value="N-terminal nucleophile aminohydrolases (Ntn hydrolases)"/>
    <property type="match status" value="1"/>
</dbReference>
<reference evidence="3" key="2">
    <citation type="submission" date="2020-01" db="EMBL/GenBank/DDBJ databases">
        <authorList>
            <person name="Campanaro S."/>
        </authorList>
    </citation>
    <scope>NUCLEOTIDE SEQUENCE</scope>
    <source>
        <strain evidence="3">AS01afH2WH_6</strain>
    </source>
</reference>
<dbReference type="Gene3D" id="3.60.20.10">
    <property type="entry name" value="Glutamine Phosphoribosylpyrophosphate, subunit 1, domain 1"/>
    <property type="match status" value="1"/>
</dbReference>
<evidence type="ECO:0000313" key="3">
    <source>
        <dbReference type="EMBL" id="NLT78991.1"/>
    </source>
</evidence>
<dbReference type="PROSITE" id="PS51278">
    <property type="entry name" value="GATASE_TYPE_2"/>
    <property type="match status" value="1"/>
</dbReference>
<evidence type="ECO:0000313" key="4">
    <source>
        <dbReference type="Proteomes" id="UP000767327"/>
    </source>
</evidence>
<evidence type="ECO:0000259" key="2">
    <source>
        <dbReference type="PROSITE" id="PS51278"/>
    </source>
</evidence>
<gene>
    <name evidence="3" type="ORF">GXW98_01720</name>
</gene>
<name>A0A971CY63_9BIFI</name>
<feature type="domain" description="Glutamine amidotransferase type-2" evidence="2">
    <location>
        <begin position="2"/>
        <end position="181"/>
    </location>
</feature>
<comment type="caution">
    <text evidence="3">The sequence shown here is derived from an EMBL/GenBank/DDBJ whole genome shotgun (WGS) entry which is preliminary data.</text>
</comment>
<dbReference type="AlphaFoldDB" id="A0A971CY63"/>
<dbReference type="Proteomes" id="UP000767327">
    <property type="component" value="Unassembled WGS sequence"/>
</dbReference>
<organism evidence="3 4">
    <name type="scientific">Bifidobacterium crudilactis</name>
    <dbReference type="NCBI Taxonomy" id="327277"/>
    <lineage>
        <taxon>Bacteria</taxon>
        <taxon>Bacillati</taxon>
        <taxon>Actinomycetota</taxon>
        <taxon>Actinomycetes</taxon>
        <taxon>Bifidobacteriales</taxon>
        <taxon>Bifidobacteriaceae</taxon>
        <taxon>Bifidobacterium</taxon>
    </lineage>
</organism>
<sequence>MCVIVTAEAGSIPTISQLVAMSAVNADGAGIAWFDGTELHRFRNRFNGRTFDLIVDHYDYFRSVPFLLHFRRATNGGKRECNTHPFRYEKDGERGYIAHNGVALDYVHGRYSSDSRNIISAWQDGEADLSDGTQGKFASISDSGVIRWQSEHEDVAGGVGSIMVSNHRWADASDLILRKAA</sequence>
<dbReference type="InterPro" id="IPR029055">
    <property type="entry name" value="Ntn_hydrolases_N"/>
</dbReference>
<dbReference type="RefSeq" id="WP_273172526.1">
    <property type="nucleotide sequence ID" value="NZ_JAAXZR010000007.1"/>
</dbReference>
<evidence type="ECO:0000256" key="1">
    <source>
        <dbReference type="ARBA" id="ARBA00022962"/>
    </source>
</evidence>
<dbReference type="InterPro" id="IPR026869">
    <property type="entry name" value="EgtC-like"/>
</dbReference>
<protein>
    <recommendedName>
        <fullName evidence="2">Glutamine amidotransferase type-2 domain-containing protein</fullName>
    </recommendedName>
</protein>
<reference evidence="3" key="1">
    <citation type="journal article" date="2020" name="Biotechnol. Biofuels">
        <title>New insights from the biogas microbiome by comprehensive genome-resolved metagenomics of nearly 1600 species originating from multiple anaerobic digesters.</title>
        <authorList>
            <person name="Campanaro S."/>
            <person name="Treu L."/>
            <person name="Rodriguez-R L.M."/>
            <person name="Kovalovszki A."/>
            <person name="Ziels R.M."/>
            <person name="Maus I."/>
            <person name="Zhu X."/>
            <person name="Kougias P.G."/>
            <person name="Basile A."/>
            <person name="Luo G."/>
            <person name="Schluter A."/>
            <person name="Konstantinidis K.T."/>
            <person name="Angelidaki I."/>
        </authorList>
    </citation>
    <scope>NUCLEOTIDE SEQUENCE</scope>
    <source>
        <strain evidence="3">AS01afH2WH_6</strain>
    </source>
</reference>
<accession>A0A971CY63</accession>